<dbReference type="Proteomes" id="UP000010304">
    <property type="component" value="Unassembled WGS sequence"/>
</dbReference>
<name>E8K998_9STRE</name>
<organism evidence="1 2">
    <name type="scientific">Streptococcus peroris ATCC 700780</name>
    <dbReference type="NCBI Taxonomy" id="888746"/>
    <lineage>
        <taxon>Bacteria</taxon>
        <taxon>Bacillati</taxon>
        <taxon>Bacillota</taxon>
        <taxon>Bacilli</taxon>
        <taxon>Lactobacillales</taxon>
        <taxon>Streptococcaceae</taxon>
        <taxon>Streptococcus</taxon>
    </lineage>
</organism>
<gene>
    <name evidence="1" type="ORF">HMPREF9180_0053</name>
</gene>
<evidence type="ECO:0000313" key="2">
    <source>
        <dbReference type="Proteomes" id="UP000010304"/>
    </source>
</evidence>
<sequence length="52" mass="6292">MKRKGGMTMLTVEEKAFLDHYKKSPYHRFYEVERFVSLSEKLRKRSPQADKN</sequence>
<dbReference type="HOGENOM" id="CLU_214532_0_0_9"/>
<accession>E8K998</accession>
<dbReference type="STRING" id="888746.HMPREF9180_0053"/>
<dbReference type="AlphaFoldDB" id="E8K998"/>
<reference evidence="1 2" key="1">
    <citation type="submission" date="2010-12" db="EMBL/GenBank/DDBJ databases">
        <authorList>
            <person name="Muzny D."/>
            <person name="Qin X."/>
            <person name="Deng J."/>
            <person name="Jiang H."/>
            <person name="Liu Y."/>
            <person name="Qu J."/>
            <person name="Song X.-Z."/>
            <person name="Zhang L."/>
            <person name="Thornton R."/>
            <person name="Coyle M."/>
            <person name="Francisco L."/>
            <person name="Jackson L."/>
            <person name="Javaid M."/>
            <person name="Korchina V."/>
            <person name="Kovar C."/>
            <person name="Mata R."/>
            <person name="Mathew T."/>
            <person name="Ngo R."/>
            <person name="Nguyen L."/>
            <person name="Nguyen N."/>
            <person name="Okwuonu G."/>
            <person name="Ongeri F."/>
            <person name="Pham C."/>
            <person name="Simmons D."/>
            <person name="Wilczek-Boney K."/>
            <person name="Hale W."/>
            <person name="Jakkamsetti A."/>
            <person name="Pham P."/>
            <person name="Ruth R."/>
            <person name="San Lucas F."/>
            <person name="Warren J."/>
            <person name="Zhang J."/>
            <person name="Zhao Z."/>
            <person name="Zhou C."/>
            <person name="Zhu D."/>
            <person name="Lee S."/>
            <person name="Bess C."/>
            <person name="Blankenburg K."/>
            <person name="Forbes L."/>
            <person name="Fu Q."/>
            <person name="Gubbala S."/>
            <person name="Hirani K."/>
            <person name="Jayaseelan J.C."/>
            <person name="Lara F."/>
            <person name="Munidasa M."/>
            <person name="Palculict T."/>
            <person name="Patil S."/>
            <person name="Pu L.-L."/>
            <person name="Saada N."/>
            <person name="Tang L."/>
            <person name="Weissenberger G."/>
            <person name="Zhu Y."/>
            <person name="Hemphill L."/>
            <person name="Shang Y."/>
            <person name="Youmans B."/>
            <person name="Ayvaz T."/>
            <person name="Ross M."/>
            <person name="Santibanez J."/>
            <person name="Aqrawi P."/>
            <person name="Gross S."/>
            <person name="Joshi V."/>
            <person name="Fowler G."/>
            <person name="Nazareth L."/>
            <person name="Reid J."/>
            <person name="Worley K."/>
            <person name="Petrosino J."/>
            <person name="Highlander S."/>
            <person name="Gibbs R."/>
        </authorList>
    </citation>
    <scope>NUCLEOTIDE SEQUENCE [LARGE SCALE GENOMIC DNA]</scope>
    <source>
        <strain evidence="1 2">ATCC 700780</strain>
    </source>
</reference>
<evidence type="ECO:0000313" key="1">
    <source>
        <dbReference type="EMBL" id="EFX41333.1"/>
    </source>
</evidence>
<dbReference type="EMBL" id="AEVF01000001">
    <property type="protein sequence ID" value="EFX41333.1"/>
    <property type="molecule type" value="Genomic_DNA"/>
</dbReference>
<protein>
    <submittedName>
        <fullName evidence="1">Uncharacterized protein</fullName>
    </submittedName>
</protein>
<keyword evidence="2" id="KW-1185">Reference proteome</keyword>
<proteinExistence type="predicted"/>
<comment type="caution">
    <text evidence="1">The sequence shown here is derived from an EMBL/GenBank/DDBJ whole genome shotgun (WGS) entry which is preliminary data.</text>
</comment>